<reference evidence="1 2" key="1">
    <citation type="submission" date="2023-08" db="EMBL/GenBank/DDBJ databases">
        <title>A Necator americanus chromosomal reference genome.</title>
        <authorList>
            <person name="Ilik V."/>
            <person name="Petrzelkova K.J."/>
            <person name="Pardy F."/>
            <person name="Fuh T."/>
            <person name="Niatou-Singa F.S."/>
            <person name="Gouil Q."/>
            <person name="Baker L."/>
            <person name="Ritchie M.E."/>
            <person name="Jex A.R."/>
            <person name="Gazzola D."/>
            <person name="Li H."/>
            <person name="Toshio Fujiwara R."/>
            <person name="Zhan B."/>
            <person name="Aroian R.V."/>
            <person name="Pafco B."/>
            <person name="Schwarz E.M."/>
        </authorList>
    </citation>
    <scope>NUCLEOTIDE SEQUENCE [LARGE SCALE GENOMIC DNA]</scope>
    <source>
        <strain evidence="1 2">Aroian</strain>
        <tissue evidence="1">Whole animal</tissue>
    </source>
</reference>
<evidence type="ECO:0000313" key="2">
    <source>
        <dbReference type="Proteomes" id="UP001303046"/>
    </source>
</evidence>
<protein>
    <recommendedName>
        <fullName evidence="3">Reverse transcriptase domain-containing protein</fullName>
    </recommendedName>
</protein>
<name>A0ABR1C4Y5_NECAM</name>
<evidence type="ECO:0000313" key="1">
    <source>
        <dbReference type="EMBL" id="KAK6732839.1"/>
    </source>
</evidence>
<keyword evidence="2" id="KW-1185">Reference proteome</keyword>
<sequence length="167" mass="18436">MRGKCLPKSFAHIYDTGWNPASTTSWTASGVQLYGPHLEPVENHTELPGIPPAPVLTFVDYEKVFDSVETNAVLSALVDRSVDLSYVRTLTISYDSIQLFHRSLIIPSGKGLQKGDSLSPKLFTAALEWKAKSLSWEEKTIREEGTNPNNLPSADGTLSFREVSVKQ</sequence>
<accession>A0ABR1C4Y5</accession>
<dbReference type="Proteomes" id="UP001303046">
    <property type="component" value="Unassembled WGS sequence"/>
</dbReference>
<proteinExistence type="predicted"/>
<comment type="caution">
    <text evidence="1">The sequence shown here is derived from an EMBL/GenBank/DDBJ whole genome shotgun (WGS) entry which is preliminary data.</text>
</comment>
<evidence type="ECO:0008006" key="3">
    <source>
        <dbReference type="Google" id="ProtNLM"/>
    </source>
</evidence>
<gene>
    <name evidence="1" type="primary">Necator_chrII.g4713</name>
    <name evidence="1" type="ORF">RB195_016921</name>
</gene>
<organism evidence="1 2">
    <name type="scientific">Necator americanus</name>
    <name type="common">Human hookworm</name>
    <dbReference type="NCBI Taxonomy" id="51031"/>
    <lineage>
        <taxon>Eukaryota</taxon>
        <taxon>Metazoa</taxon>
        <taxon>Ecdysozoa</taxon>
        <taxon>Nematoda</taxon>
        <taxon>Chromadorea</taxon>
        <taxon>Rhabditida</taxon>
        <taxon>Rhabditina</taxon>
        <taxon>Rhabditomorpha</taxon>
        <taxon>Strongyloidea</taxon>
        <taxon>Ancylostomatidae</taxon>
        <taxon>Bunostominae</taxon>
        <taxon>Necator</taxon>
    </lineage>
</organism>
<dbReference type="EMBL" id="JAVFWL010000002">
    <property type="protein sequence ID" value="KAK6732839.1"/>
    <property type="molecule type" value="Genomic_DNA"/>
</dbReference>